<dbReference type="RefSeq" id="WP_122228830.1">
    <property type="nucleotide sequence ID" value="NZ_RDQO01000002.1"/>
</dbReference>
<dbReference type="SMART" id="SM00858">
    <property type="entry name" value="SAF"/>
    <property type="match status" value="1"/>
</dbReference>
<dbReference type="OrthoDB" id="2037472at2"/>
<evidence type="ECO:0000313" key="3">
    <source>
        <dbReference type="EMBL" id="RMX06846.1"/>
    </source>
</evidence>
<evidence type="ECO:0000256" key="1">
    <source>
        <dbReference type="SAM" id="MobiDB-lite"/>
    </source>
</evidence>
<gene>
    <name evidence="3" type="primary">cpaB</name>
    <name evidence="3" type="ORF">D8I35_10165</name>
</gene>
<comment type="caution">
    <text evidence="3">The sequence shown here is derived from an EMBL/GenBank/DDBJ whole genome shotgun (WGS) entry which is preliminary data.</text>
</comment>
<dbReference type="Pfam" id="PF16976">
    <property type="entry name" value="RcpC"/>
    <property type="match status" value="1"/>
</dbReference>
<evidence type="ECO:0000313" key="4">
    <source>
        <dbReference type="Proteomes" id="UP000278006"/>
    </source>
</evidence>
<protein>
    <submittedName>
        <fullName evidence="3">Flp pilus assembly protein CpaB</fullName>
    </submittedName>
</protein>
<feature type="domain" description="SAF" evidence="2">
    <location>
        <begin position="47"/>
        <end position="118"/>
    </location>
</feature>
<dbReference type="Proteomes" id="UP000278006">
    <property type="component" value="Unassembled WGS sequence"/>
</dbReference>
<evidence type="ECO:0000259" key="2">
    <source>
        <dbReference type="SMART" id="SM00858"/>
    </source>
</evidence>
<dbReference type="EMBL" id="RDQO01000002">
    <property type="protein sequence ID" value="RMX06846.1"/>
    <property type="molecule type" value="Genomic_DNA"/>
</dbReference>
<feature type="region of interest" description="Disordered" evidence="1">
    <location>
        <begin position="203"/>
        <end position="228"/>
    </location>
</feature>
<sequence length="327" mass="34175">MKTRSLILLVGAITLAAATALVARALMRPPPPVTIIKEVEAPAAPNQRVLTSSRTLVPGDFIDGAALSWQELSSDAVRVDHLTAIGESARRQLERELYGATLRRPVAAGVPLTRDALVYAGEPGFLAAVLTPGMRAVSIPTNVVASNAGLVNAGDRVDVILSLNRDALSPPTDTPNSTYAALAAQTIVHDVRVLALNSSTASIAPTANDSSEDQPANGRSGNRANASTRASYESITLEVTPAAAEQLALAREVGALQVALRSVRDHDDAASADPSALAELARSSREVTRIGDTTSIFNGITNHTQRPITVKTYQGAQQGQQIFGDAP</sequence>
<dbReference type="CDD" id="cd11614">
    <property type="entry name" value="SAF_CpaB_FlgA_like"/>
    <property type="match status" value="1"/>
</dbReference>
<reference evidence="3 4" key="1">
    <citation type="submission" date="2018-10" db="EMBL/GenBank/DDBJ databases">
        <title>Draft genome of Cortibacter populi DSM10536.</title>
        <authorList>
            <person name="Bernier A.-M."/>
            <person name="Bernard K."/>
        </authorList>
    </citation>
    <scope>NUCLEOTIDE SEQUENCE [LARGE SCALE GENOMIC DNA]</scope>
    <source>
        <strain evidence="3 4">DSM 105136</strain>
    </source>
</reference>
<dbReference type="InterPro" id="IPR031571">
    <property type="entry name" value="RcpC_dom"/>
</dbReference>
<dbReference type="AlphaFoldDB" id="A0A3M6QUZ7"/>
<proteinExistence type="predicted"/>
<dbReference type="NCBIfam" id="TIGR03177">
    <property type="entry name" value="pilus_cpaB"/>
    <property type="match status" value="1"/>
</dbReference>
<dbReference type="InterPro" id="IPR017592">
    <property type="entry name" value="Pilus_assmbl_Flp-typ_CpaB"/>
</dbReference>
<name>A0A3M6QUZ7_9BURK</name>
<dbReference type="InterPro" id="IPR013974">
    <property type="entry name" value="SAF"/>
</dbReference>
<keyword evidence="4" id="KW-1185">Reference proteome</keyword>
<organism evidence="3 4">
    <name type="scientific">Corticibacter populi</name>
    <dbReference type="NCBI Taxonomy" id="1550736"/>
    <lineage>
        <taxon>Bacteria</taxon>
        <taxon>Pseudomonadati</taxon>
        <taxon>Pseudomonadota</taxon>
        <taxon>Betaproteobacteria</taxon>
        <taxon>Burkholderiales</taxon>
        <taxon>Comamonadaceae</taxon>
        <taxon>Corticibacter</taxon>
    </lineage>
</organism>
<accession>A0A3M6QUZ7</accession>